<dbReference type="AlphaFoldDB" id="A0A1V4B0X3"/>
<evidence type="ECO:0000313" key="5">
    <source>
        <dbReference type="Proteomes" id="UP000254329"/>
    </source>
</evidence>
<keyword evidence="2" id="KW-0812">Transmembrane</keyword>
<evidence type="ECO:0000313" key="6">
    <source>
        <dbReference type="Proteomes" id="UP000254496"/>
    </source>
</evidence>
<dbReference type="GO" id="GO:0016020">
    <property type="term" value="C:membrane"/>
    <property type="evidence" value="ECO:0007669"/>
    <property type="project" value="InterPro"/>
</dbReference>
<dbReference type="InterPro" id="IPR003425">
    <property type="entry name" value="CCB3/YggT"/>
</dbReference>
<dbReference type="EMBL" id="UGHJ01000001">
    <property type="protein sequence ID" value="STO69164.1"/>
    <property type="molecule type" value="Genomic_DNA"/>
</dbReference>
<organism evidence="3 5">
    <name type="scientific">Canicola haemoglobinophilus</name>
    <dbReference type="NCBI Taxonomy" id="733"/>
    <lineage>
        <taxon>Bacteria</taxon>
        <taxon>Pseudomonadati</taxon>
        <taxon>Pseudomonadota</taxon>
        <taxon>Gammaproteobacteria</taxon>
        <taxon>Pasteurellales</taxon>
        <taxon>Pasteurellaceae</taxon>
        <taxon>Canicola</taxon>
    </lineage>
</organism>
<protein>
    <submittedName>
        <fullName evidence="3">Integral membrane protein</fullName>
    </submittedName>
</protein>
<dbReference type="OrthoDB" id="9806665at2"/>
<feature type="transmembrane region" description="Helical" evidence="2">
    <location>
        <begin position="6"/>
        <end position="25"/>
    </location>
</feature>
<dbReference type="Pfam" id="PF02325">
    <property type="entry name" value="CCB3_YggT"/>
    <property type="match status" value="2"/>
</dbReference>
<comment type="similarity">
    <text evidence="1">Belongs to the YggT family.</text>
</comment>
<feature type="transmembrane region" description="Helical" evidence="2">
    <location>
        <begin position="67"/>
        <end position="92"/>
    </location>
</feature>
<sequence>MVYQLNSIQFLLNTVFDILSFIFMLRMWFQYCRIDFYNPFSQSLVKFTNPIISPLQKVFPTIKNINFAPLFCVFVLGVLKYHAIFAVVGTRFPIEQSVIIALLHTLRTFGELFLYILFLGAILSWFNRGALGYLLHQLGEPLLQPVRRLLPRTGMIDFSPMLLAFILFYGNRVLYDLLGSYWALA</sequence>
<dbReference type="STRING" id="733.B0186_06020"/>
<evidence type="ECO:0000256" key="1">
    <source>
        <dbReference type="ARBA" id="ARBA00010894"/>
    </source>
</evidence>
<accession>A0A1V4B0X3</accession>
<evidence type="ECO:0000313" key="3">
    <source>
        <dbReference type="EMBL" id="STO59429.1"/>
    </source>
</evidence>
<gene>
    <name evidence="3" type="ORF">NCTC1659_00678</name>
    <name evidence="4" type="ORF">NCTC8540_01688</name>
</gene>
<keyword evidence="2" id="KW-1133">Transmembrane helix</keyword>
<proteinExistence type="inferred from homology"/>
<evidence type="ECO:0000313" key="4">
    <source>
        <dbReference type="EMBL" id="STO69164.1"/>
    </source>
</evidence>
<reference evidence="5 6" key="1">
    <citation type="submission" date="2018-06" db="EMBL/GenBank/DDBJ databases">
        <authorList>
            <consortium name="Pathogen Informatics"/>
            <person name="Doyle S."/>
        </authorList>
    </citation>
    <scope>NUCLEOTIDE SEQUENCE [LARGE SCALE GENOMIC DNA]</scope>
    <source>
        <strain evidence="3 5">NCTC1659</strain>
        <strain evidence="4 6">NCTC8540</strain>
    </source>
</reference>
<dbReference type="Proteomes" id="UP000254496">
    <property type="component" value="Unassembled WGS sequence"/>
</dbReference>
<keyword evidence="5" id="KW-1185">Reference proteome</keyword>
<name>A0A1V4B0X3_9PAST</name>
<dbReference type="PANTHER" id="PTHR33219">
    <property type="entry name" value="YLMG HOMOLOG PROTEIN 2, CHLOROPLASTIC"/>
    <property type="match status" value="1"/>
</dbReference>
<dbReference type="Proteomes" id="UP000254329">
    <property type="component" value="Unassembled WGS sequence"/>
</dbReference>
<evidence type="ECO:0000256" key="2">
    <source>
        <dbReference type="SAM" id="Phobius"/>
    </source>
</evidence>
<feature type="transmembrane region" description="Helical" evidence="2">
    <location>
        <begin position="156"/>
        <end position="175"/>
    </location>
</feature>
<dbReference type="RefSeq" id="WP_078218469.1">
    <property type="nucleotide sequence ID" value="NZ_MUXZ01000017.1"/>
</dbReference>
<feature type="transmembrane region" description="Helical" evidence="2">
    <location>
        <begin position="112"/>
        <end position="135"/>
    </location>
</feature>
<keyword evidence="2" id="KW-0472">Membrane</keyword>
<dbReference type="EMBL" id="UGHF01000001">
    <property type="protein sequence ID" value="STO59429.1"/>
    <property type="molecule type" value="Genomic_DNA"/>
</dbReference>
<dbReference type="PANTHER" id="PTHR33219:SF14">
    <property type="entry name" value="PROTEIN COFACTOR ASSEMBLY OF COMPLEX C SUBUNIT B CCB3, CHLOROPLASTIC-RELATED"/>
    <property type="match status" value="1"/>
</dbReference>